<keyword evidence="1" id="KW-1133">Transmembrane helix</keyword>
<name>A0A8H7C3Z9_AGABI</name>
<dbReference type="AlphaFoldDB" id="A0A8H7C3Z9"/>
<dbReference type="Proteomes" id="UP000629468">
    <property type="component" value="Unassembled WGS sequence"/>
</dbReference>
<feature type="transmembrane region" description="Helical" evidence="1">
    <location>
        <begin position="170"/>
        <end position="189"/>
    </location>
</feature>
<evidence type="ECO:0000313" key="3">
    <source>
        <dbReference type="Proteomes" id="UP000629468"/>
    </source>
</evidence>
<evidence type="ECO:0000256" key="1">
    <source>
        <dbReference type="SAM" id="Phobius"/>
    </source>
</evidence>
<accession>A0A8H7C3Z9</accession>
<dbReference type="EMBL" id="JABXXO010000013">
    <property type="protein sequence ID" value="KAF7761565.1"/>
    <property type="molecule type" value="Genomic_DNA"/>
</dbReference>
<comment type="caution">
    <text evidence="2">The sequence shown here is derived from an EMBL/GenBank/DDBJ whole genome shotgun (WGS) entry which is preliminary data.</text>
</comment>
<feature type="transmembrane region" description="Helical" evidence="1">
    <location>
        <begin position="247"/>
        <end position="268"/>
    </location>
</feature>
<organism evidence="2 3">
    <name type="scientific">Agaricus bisporus var. burnettii</name>
    <dbReference type="NCBI Taxonomy" id="192524"/>
    <lineage>
        <taxon>Eukaryota</taxon>
        <taxon>Fungi</taxon>
        <taxon>Dikarya</taxon>
        <taxon>Basidiomycota</taxon>
        <taxon>Agaricomycotina</taxon>
        <taxon>Agaricomycetes</taxon>
        <taxon>Agaricomycetidae</taxon>
        <taxon>Agaricales</taxon>
        <taxon>Agaricineae</taxon>
        <taxon>Agaricaceae</taxon>
        <taxon>Agaricus</taxon>
    </lineage>
</organism>
<protein>
    <submittedName>
        <fullName evidence="2">Uncharacterized protein</fullName>
    </submittedName>
</protein>
<feature type="transmembrane region" description="Helical" evidence="1">
    <location>
        <begin position="92"/>
        <end position="112"/>
    </location>
</feature>
<feature type="transmembrane region" description="Helical" evidence="1">
    <location>
        <begin position="124"/>
        <end position="150"/>
    </location>
</feature>
<keyword evidence="1" id="KW-0472">Membrane</keyword>
<evidence type="ECO:0000313" key="2">
    <source>
        <dbReference type="EMBL" id="KAF7761565.1"/>
    </source>
</evidence>
<proteinExistence type="predicted"/>
<feature type="transmembrane region" description="Helical" evidence="1">
    <location>
        <begin position="51"/>
        <end position="72"/>
    </location>
</feature>
<feature type="transmembrane region" description="Helical" evidence="1">
    <location>
        <begin position="221"/>
        <end position="241"/>
    </location>
</feature>
<gene>
    <name evidence="2" type="ORF">Agabi119p4_9557</name>
</gene>
<feature type="transmembrane region" description="Helical" evidence="1">
    <location>
        <begin position="12"/>
        <end position="30"/>
    </location>
</feature>
<keyword evidence="1" id="KW-0812">Transmembrane</keyword>
<reference evidence="2 3" key="1">
    <citation type="journal article" name="Sci. Rep.">
        <title>Telomere-to-telomere assembled and centromere annotated genomes of the two main subspecies of the button mushroom Agaricus bisporus reveal especially polymorphic chromosome ends.</title>
        <authorList>
            <person name="Sonnenberg A.S.M."/>
            <person name="Sedaghat-Telgerd N."/>
            <person name="Lavrijssen B."/>
            <person name="Ohm R.A."/>
            <person name="Hendrickx P.M."/>
            <person name="Scholtmeijer K."/>
            <person name="Baars J.J.P."/>
            <person name="van Peer A."/>
        </authorList>
    </citation>
    <scope>NUCLEOTIDE SEQUENCE [LARGE SCALE GENOMIC DNA]</scope>
    <source>
        <strain evidence="2 3">H119_p4</strain>
    </source>
</reference>
<sequence>MGHSPGGEVLALMIGSVLYGLNLVTVWLSIQRLFRERGNWKRGLDINLPMAAVVIVLFMASTTNLALQVTLVMRNLSQSPPEDFLMERSRTIVAQAILLILETIIADGVLLFRCWTVWNKMILIIVLPLVLWVGCVCSSAYASYCLYRILLHPTPSAAPALSAKTYAASVAFWAATITVNIYCTGLIVGRICSVQQGWRPPSICSLQDIPQRGRLQLAKRIVIESAMMYTLSSLSAFISHICPVSAAISITCIAEAQIIGIAFNLILIRPWSQKQDHESGLCVRGSEPKTKRSTVSVAVGTTDSLVDIP</sequence>